<evidence type="ECO:0000313" key="3">
    <source>
        <dbReference type="EMBL" id="NDL55795.1"/>
    </source>
</evidence>
<dbReference type="Proteomes" id="UP000460435">
    <property type="component" value="Unassembled WGS sequence"/>
</dbReference>
<dbReference type="PANTHER" id="PTHR37957">
    <property type="entry name" value="BLR7070 PROTEIN"/>
    <property type="match status" value="1"/>
</dbReference>
<gene>
    <name evidence="3" type="ORF">F7O44_01785</name>
</gene>
<evidence type="ECO:0000256" key="1">
    <source>
        <dbReference type="SAM" id="MobiDB-lite"/>
    </source>
</evidence>
<proteinExistence type="predicted"/>
<dbReference type="PANTHER" id="PTHR37957:SF1">
    <property type="entry name" value="PHYTASE-LIKE DOMAIN-CONTAINING PROTEIN"/>
    <property type="match status" value="1"/>
</dbReference>
<name>A0A7K3LXR9_9ACTN</name>
<evidence type="ECO:0000313" key="4">
    <source>
        <dbReference type="Proteomes" id="UP000460435"/>
    </source>
</evidence>
<comment type="caution">
    <text evidence="3">The sequence shown here is derived from an EMBL/GenBank/DDBJ whole genome shotgun (WGS) entry which is preliminary data.</text>
</comment>
<accession>A0A7K3LXR9</accession>
<dbReference type="RefSeq" id="WP_162448470.1">
    <property type="nucleotide sequence ID" value="NZ_WLZY01000001.1"/>
</dbReference>
<dbReference type="InterPro" id="IPR027372">
    <property type="entry name" value="Phytase-like_dom"/>
</dbReference>
<dbReference type="Pfam" id="PF13449">
    <property type="entry name" value="Phytase-like"/>
    <property type="match status" value="1"/>
</dbReference>
<dbReference type="SUPFAM" id="SSF50956">
    <property type="entry name" value="Thermostable phytase (3-phytase)"/>
    <property type="match status" value="1"/>
</dbReference>
<sequence>MNSPNGHLRHTVRSLVTVGGLTGLALVSAAAPGVAGLPAASERADWDLRVVGEYVVPKGVIVDGSSVGELSGLDYDTRTGDWFLIADDSTEGPPRFYRARIDIDQDGVHGVDFVESVDIRRTDGTLFPPASDDDPEVADPEAIRVDPANGMLWWASEGKRVVPSDGGEPQLVDPWVRQMSQTGRHIRQTSQPETLRMSPDQEGPRHNLTFEGLDLTADGRELVTAMEGPLYQDGGVPTVDEGAIGRLTWYNKRTGVPVRQHAYEIGPIPVPPVPSDAFADNGVTEILTIDEHRYLVLERSFAVGVGNNIRVYEIDVSDATDVLNRHRLADSRYQPVDKKLVVDFADLDLSRVDNIEGMSWGPDFATGEHSLVFVSDDNFNDSQVTQVIALAVRNDLAR</sequence>
<organism evidence="3 4">
    <name type="scientific">Phytoactinopolyspora mesophila</name>
    <dbReference type="NCBI Taxonomy" id="2650750"/>
    <lineage>
        <taxon>Bacteria</taxon>
        <taxon>Bacillati</taxon>
        <taxon>Actinomycetota</taxon>
        <taxon>Actinomycetes</taxon>
        <taxon>Jiangellales</taxon>
        <taxon>Jiangellaceae</taxon>
        <taxon>Phytoactinopolyspora</taxon>
    </lineage>
</organism>
<feature type="region of interest" description="Disordered" evidence="1">
    <location>
        <begin position="181"/>
        <end position="205"/>
    </location>
</feature>
<dbReference type="AlphaFoldDB" id="A0A7K3LXR9"/>
<dbReference type="EMBL" id="WLZY01000001">
    <property type="protein sequence ID" value="NDL55795.1"/>
    <property type="molecule type" value="Genomic_DNA"/>
</dbReference>
<feature type="compositionally biased region" description="Polar residues" evidence="1">
    <location>
        <begin position="181"/>
        <end position="193"/>
    </location>
</feature>
<protein>
    <submittedName>
        <fullName evidence="3">Esterase-like activity of phytase family protein</fullName>
    </submittedName>
</protein>
<evidence type="ECO:0000259" key="2">
    <source>
        <dbReference type="Pfam" id="PF13449"/>
    </source>
</evidence>
<feature type="domain" description="Phytase-like" evidence="2">
    <location>
        <begin position="66"/>
        <end position="379"/>
    </location>
</feature>
<reference evidence="3 4" key="1">
    <citation type="submission" date="2019-11" db="EMBL/GenBank/DDBJ databases">
        <authorList>
            <person name="Li X.-J."/>
            <person name="Feng X.-M."/>
        </authorList>
    </citation>
    <scope>NUCLEOTIDE SEQUENCE [LARGE SCALE GENOMIC DNA]</scope>
    <source>
        <strain evidence="3 4">XMNu-373</strain>
    </source>
</reference>
<keyword evidence="4" id="KW-1185">Reference proteome</keyword>